<proteinExistence type="predicted"/>
<reference evidence="6" key="1">
    <citation type="submission" date="2011-06" db="EMBL/GenBank/DDBJ databases">
        <title>The complete genome of chromosome of Runella slithyformis DSM 19594.</title>
        <authorList>
            <consortium name="US DOE Joint Genome Institute (JGI-PGF)"/>
            <person name="Lucas S."/>
            <person name="Han J."/>
            <person name="Lapidus A."/>
            <person name="Bruce D."/>
            <person name="Goodwin L."/>
            <person name="Pitluck S."/>
            <person name="Peters L."/>
            <person name="Kyrpides N."/>
            <person name="Mavromatis K."/>
            <person name="Ivanova N."/>
            <person name="Ovchinnikova G."/>
            <person name="Zhang X."/>
            <person name="Misra M."/>
            <person name="Detter J.C."/>
            <person name="Tapia R."/>
            <person name="Han C."/>
            <person name="Land M."/>
            <person name="Hauser L."/>
            <person name="Markowitz V."/>
            <person name="Cheng J.-F."/>
            <person name="Hugenholtz P."/>
            <person name="Woyke T."/>
            <person name="Wu D."/>
            <person name="Tindall B."/>
            <person name="Faehrich R."/>
            <person name="Brambilla E."/>
            <person name="Klenk H.-P."/>
            <person name="Eisen J.A."/>
        </authorList>
    </citation>
    <scope>NUCLEOTIDE SEQUENCE [LARGE SCALE GENOMIC DNA]</scope>
    <source>
        <strain evidence="6">ATCC 29530 / DSM 19594 / LMG 11500 / NCIMB 11436 / LSU 4</strain>
    </source>
</reference>
<organism evidence="5 6">
    <name type="scientific">Runella slithyformis (strain ATCC 29530 / DSM 19594 / LMG 11500 / NCIMB 11436 / LSU 4)</name>
    <dbReference type="NCBI Taxonomy" id="761193"/>
    <lineage>
        <taxon>Bacteria</taxon>
        <taxon>Pseudomonadati</taxon>
        <taxon>Bacteroidota</taxon>
        <taxon>Cytophagia</taxon>
        <taxon>Cytophagales</taxon>
        <taxon>Spirosomataceae</taxon>
        <taxon>Runella</taxon>
    </lineage>
</organism>
<keyword evidence="1" id="KW-0805">Transcription regulation</keyword>
<dbReference type="EMBL" id="CP002859">
    <property type="protein sequence ID" value="AEI47404.1"/>
    <property type="molecule type" value="Genomic_DNA"/>
</dbReference>
<dbReference type="Pfam" id="PF01047">
    <property type="entry name" value="MarR"/>
    <property type="match status" value="1"/>
</dbReference>
<sequence>MAEHSPKTREVLQMTSIKQAMRKEKTVDFHIKWAWHAISRMYNTYASRRYGMTMAIGYVLLNIDMENGTPATRIGPSIGMEPRSLTRTLKALEERGWIRRETDDVDKRFVKVFLTDEGKRRRELAREGVISFNTMLRDQIPLDKLVIFFDVIKEINRLVEEENTKIKAENFLSDHI</sequence>
<keyword evidence="6" id="KW-1185">Reference proteome</keyword>
<dbReference type="InterPro" id="IPR023187">
    <property type="entry name" value="Tscrpt_reg_MarR-type_CS"/>
</dbReference>
<dbReference type="SMART" id="SM00347">
    <property type="entry name" value="HTH_MARR"/>
    <property type="match status" value="1"/>
</dbReference>
<dbReference type="Proteomes" id="UP000000493">
    <property type="component" value="Chromosome"/>
</dbReference>
<dbReference type="KEGG" id="rsi:Runsl_0973"/>
<dbReference type="PROSITE" id="PS50995">
    <property type="entry name" value="HTH_MARR_2"/>
    <property type="match status" value="1"/>
</dbReference>
<evidence type="ECO:0000256" key="2">
    <source>
        <dbReference type="ARBA" id="ARBA00023125"/>
    </source>
</evidence>
<dbReference type="PROSITE" id="PS01117">
    <property type="entry name" value="HTH_MARR_1"/>
    <property type="match status" value="1"/>
</dbReference>
<dbReference type="PRINTS" id="PR00598">
    <property type="entry name" value="HTHMARR"/>
</dbReference>
<evidence type="ECO:0000256" key="3">
    <source>
        <dbReference type="ARBA" id="ARBA00023163"/>
    </source>
</evidence>
<feature type="domain" description="HTH marR-type" evidence="4">
    <location>
        <begin position="10"/>
        <end position="157"/>
    </location>
</feature>
<gene>
    <name evidence="5" type="ordered locus">Runsl_0973</name>
</gene>
<dbReference type="InterPro" id="IPR000835">
    <property type="entry name" value="HTH_MarR-typ"/>
</dbReference>
<accession>A0A7U3ZHN1</accession>
<dbReference type="AlphaFoldDB" id="A0A7U3ZHN1"/>
<dbReference type="PANTHER" id="PTHR42756:SF1">
    <property type="entry name" value="TRANSCRIPTIONAL REPRESSOR OF EMRAB OPERON"/>
    <property type="match status" value="1"/>
</dbReference>
<protein>
    <submittedName>
        <fullName evidence="5">Regulatory protein MarR</fullName>
    </submittedName>
</protein>
<keyword evidence="2" id="KW-0238">DNA-binding</keyword>
<dbReference type="InterPro" id="IPR036388">
    <property type="entry name" value="WH-like_DNA-bd_sf"/>
</dbReference>
<name>A0A7U3ZHN1_RUNSL</name>
<evidence type="ECO:0000313" key="5">
    <source>
        <dbReference type="EMBL" id="AEI47404.1"/>
    </source>
</evidence>
<dbReference type="InterPro" id="IPR036390">
    <property type="entry name" value="WH_DNA-bd_sf"/>
</dbReference>
<dbReference type="PANTHER" id="PTHR42756">
    <property type="entry name" value="TRANSCRIPTIONAL REGULATOR, MARR"/>
    <property type="match status" value="1"/>
</dbReference>
<dbReference type="Gene3D" id="1.10.10.10">
    <property type="entry name" value="Winged helix-like DNA-binding domain superfamily/Winged helix DNA-binding domain"/>
    <property type="match status" value="1"/>
</dbReference>
<dbReference type="GO" id="GO:0003677">
    <property type="term" value="F:DNA binding"/>
    <property type="evidence" value="ECO:0007669"/>
    <property type="project" value="UniProtKB-KW"/>
</dbReference>
<dbReference type="SUPFAM" id="SSF46785">
    <property type="entry name" value="Winged helix' DNA-binding domain"/>
    <property type="match status" value="1"/>
</dbReference>
<dbReference type="GO" id="GO:0003700">
    <property type="term" value="F:DNA-binding transcription factor activity"/>
    <property type="evidence" value="ECO:0007669"/>
    <property type="project" value="InterPro"/>
</dbReference>
<evidence type="ECO:0000259" key="4">
    <source>
        <dbReference type="PROSITE" id="PS50995"/>
    </source>
</evidence>
<evidence type="ECO:0000256" key="1">
    <source>
        <dbReference type="ARBA" id="ARBA00023015"/>
    </source>
</evidence>
<evidence type="ECO:0000313" key="6">
    <source>
        <dbReference type="Proteomes" id="UP000000493"/>
    </source>
</evidence>
<reference evidence="5 6" key="2">
    <citation type="journal article" date="2012" name="Stand. Genomic Sci.">
        <title>Complete genome sequence of the aquatic bacterium Runella slithyformis type strain (LSU 4(T)).</title>
        <authorList>
            <person name="Copeland A."/>
            <person name="Zhang X."/>
            <person name="Misra M."/>
            <person name="Lapidus A."/>
            <person name="Nolan M."/>
            <person name="Lucas S."/>
            <person name="Deshpande S."/>
            <person name="Cheng J.F."/>
            <person name="Tapia R."/>
            <person name="Goodwin L.A."/>
            <person name="Pitluck S."/>
            <person name="Liolios K."/>
            <person name="Pagani I."/>
            <person name="Ivanova N."/>
            <person name="Mikhailova N."/>
            <person name="Pati A."/>
            <person name="Chen A."/>
            <person name="Palaniappan K."/>
            <person name="Land M."/>
            <person name="Hauser L."/>
            <person name="Pan C."/>
            <person name="Jeffries C.D."/>
            <person name="Detter J.C."/>
            <person name="Brambilla E.M."/>
            <person name="Rohde M."/>
            <person name="Djao O.D."/>
            <person name="Goker M."/>
            <person name="Sikorski J."/>
            <person name="Tindall B.J."/>
            <person name="Woyke T."/>
            <person name="Bristow J."/>
            <person name="Eisen J.A."/>
            <person name="Markowitz V."/>
            <person name="Hugenholtz P."/>
            <person name="Kyrpides N.C."/>
            <person name="Klenk H.P."/>
            <person name="Mavromatis K."/>
        </authorList>
    </citation>
    <scope>NUCLEOTIDE SEQUENCE [LARGE SCALE GENOMIC DNA]</scope>
    <source>
        <strain evidence="6">ATCC 29530 / DSM 19594 / LMG 11500 / NCIMB 11436 / LSU 4</strain>
    </source>
</reference>
<keyword evidence="3" id="KW-0804">Transcription</keyword>